<dbReference type="Gene3D" id="3.90.1200.10">
    <property type="match status" value="1"/>
</dbReference>
<keyword evidence="3" id="KW-1185">Reference proteome</keyword>
<organism evidence="2 3">
    <name type="scientific">Polycladomyces subterraneus</name>
    <dbReference type="NCBI Taxonomy" id="1016997"/>
    <lineage>
        <taxon>Bacteria</taxon>
        <taxon>Bacillati</taxon>
        <taxon>Bacillota</taxon>
        <taxon>Bacilli</taxon>
        <taxon>Bacillales</taxon>
        <taxon>Thermoactinomycetaceae</taxon>
        <taxon>Polycladomyces</taxon>
    </lineage>
</organism>
<proteinExistence type="predicted"/>
<gene>
    <name evidence="2" type="ORF">NWF35_01720</name>
</gene>
<reference evidence="2" key="1">
    <citation type="submission" date="2022-08" db="EMBL/GenBank/DDBJ databases">
        <title>Polycladomyces zharkentsis sp. nov., a novel thermophilic CMC and starch-degrading bacterium isolated from a geothermal spring in Kazakhstan.</title>
        <authorList>
            <person name="Mashzhan A."/>
            <person name="Kistaubaeva A."/>
            <person name="Javier-Lopez R."/>
            <person name="Birkeland N.-K."/>
        </authorList>
    </citation>
    <scope>NUCLEOTIDE SEQUENCE</scope>
    <source>
        <strain evidence="2">KSR 13</strain>
    </source>
</reference>
<dbReference type="InterPro" id="IPR011009">
    <property type="entry name" value="Kinase-like_dom_sf"/>
</dbReference>
<dbReference type="Pfam" id="PF01636">
    <property type="entry name" value="APH"/>
    <property type="match status" value="1"/>
</dbReference>
<accession>A0ABT8IKG7</accession>
<evidence type="ECO:0000313" key="3">
    <source>
        <dbReference type="Proteomes" id="UP001174196"/>
    </source>
</evidence>
<protein>
    <submittedName>
        <fullName evidence="2">Aminoglycoside phosphotransferase family protein</fullName>
    </submittedName>
</protein>
<sequence>MIEQILEKLMKRYGALKITPLKGGYTNSTVLMDGTEPLLVAKIARRDNQDTLNEIGCLGLLKGENIIPSLYETFDLFDFRIMIMDYREGINGQFILDDHKWNEAIELYKLLGISLASHIHAIAYRADGCGIIRKSSLGSLREMVFDLDFVPLSLKTSSDEILSIIKESESEWVLTHGDYGPHNILISQGKQLSVLDWEWAEWAHPLNDLAWVYWFTNYHYPDEADLLFESFINGYVLHKRISYEPNLIKAYCIDKILNILLRVKNAAKDVQDEWIRRLDWTLNKEFCI</sequence>
<dbReference type="InterPro" id="IPR051678">
    <property type="entry name" value="AGP_Transferase"/>
</dbReference>
<dbReference type="EMBL" id="JANRHH010000012">
    <property type="protein sequence ID" value="MDN4592649.1"/>
    <property type="molecule type" value="Genomic_DNA"/>
</dbReference>
<evidence type="ECO:0000259" key="1">
    <source>
        <dbReference type="Pfam" id="PF01636"/>
    </source>
</evidence>
<name>A0ABT8IKG7_9BACL</name>
<dbReference type="InterPro" id="IPR002575">
    <property type="entry name" value="Aminoglycoside_PTrfase"/>
</dbReference>
<comment type="caution">
    <text evidence="2">The sequence shown here is derived from an EMBL/GenBank/DDBJ whole genome shotgun (WGS) entry which is preliminary data.</text>
</comment>
<evidence type="ECO:0000313" key="2">
    <source>
        <dbReference type="EMBL" id="MDN4592649.1"/>
    </source>
</evidence>
<feature type="domain" description="Aminoglycoside phosphotransferase" evidence="1">
    <location>
        <begin position="17"/>
        <end position="218"/>
    </location>
</feature>
<dbReference type="PANTHER" id="PTHR21310">
    <property type="entry name" value="AMINOGLYCOSIDE PHOSPHOTRANSFERASE-RELATED-RELATED"/>
    <property type="match status" value="1"/>
</dbReference>
<dbReference type="SUPFAM" id="SSF56112">
    <property type="entry name" value="Protein kinase-like (PK-like)"/>
    <property type="match status" value="1"/>
</dbReference>
<dbReference type="Proteomes" id="UP001174196">
    <property type="component" value="Unassembled WGS sequence"/>
</dbReference>
<dbReference type="RefSeq" id="WP_301237371.1">
    <property type="nucleotide sequence ID" value="NZ_JANRHH010000012.1"/>
</dbReference>